<gene>
    <name evidence="1" type="ORF">KR76_02070</name>
</gene>
<dbReference type="Gene3D" id="3.90.25.10">
    <property type="entry name" value="UDP-galactose 4-epimerase, domain 1"/>
    <property type="match status" value="1"/>
</dbReference>
<dbReference type="RefSeq" id="WP_038676284.1">
    <property type="nucleotide sequence ID" value="NZ_BJMC01000006.1"/>
</dbReference>
<dbReference type="Gene3D" id="3.40.50.720">
    <property type="entry name" value="NAD(P)-binding Rossmann-like Domain"/>
    <property type="match status" value="1"/>
</dbReference>
<dbReference type="eggNOG" id="COG0702">
    <property type="taxonomic scope" value="Bacteria"/>
</dbReference>
<dbReference type="OrthoDB" id="5510591at2"/>
<proteinExistence type="predicted"/>
<dbReference type="InterPro" id="IPR036291">
    <property type="entry name" value="NAD(P)-bd_dom_sf"/>
</dbReference>
<reference evidence="1 2" key="1">
    <citation type="journal article" date="2015" name="Genome Announc.">
        <title>Complete Genome Sequence of Steroid-Transforming Nocardioides simplex VKM Ac-2033D.</title>
        <authorList>
            <person name="Shtratnikova V.Y."/>
            <person name="Schelkunov M.I."/>
            <person name="Pekov Y.A."/>
            <person name="Fokina V.V."/>
            <person name="Logacheva M.D."/>
            <person name="Sokolov S.L."/>
            <person name="Bragin E.Y."/>
            <person name="Ashapkin V.V."/>
            <person name="Donova M.V."/>
        </authorList>
    </citation>
    <scope>NUCLEOTIDE SEQUENCE [LARGE SCALE GENOMIC DNA]</scope>
    <source>
        <strain evidence="1 2">VKM Ac-2033D</strain>
    </source>
</reference>
<dbReference type="InterPro" id="IPR016040">
    <property type="entry name" value="NAD(P)-bd_dom"/>
</dbReference>
<evidence type="ECO:0000313" key="2">
    <source>
        <dbReference type="Proteomes" id="UP000030300"/>
    </source>
</evidence>
<dbReference type="Proteomes" id="UP000030300">
    <property type="component" value="Chromosome"/>
</dbReference>
<dbReference type="PANTHER" id="PTHR47129">
    <property type="entry name" value="QUINONE OXIDOREDUCTASE 2"/>
    <property type="match status" value="1"/>
</dbReference>
<keyword evidence="2" id="KW-1185">Reference proteome</keyword>
<dbReference type="STRING" id="2045.KR76_02070"/>
<name>A0A0A1DKG1_NOCSI</name>
<sequence>MTTYLITGATGTLGHLATQALRALEPTADITVLARPGADTDRLRESGAAVRRGDYDDPPSLRAACAGIERALLVSSPVLDPTVRARQHLAFLDAAAAAGVAHLTYTSALGAEHDPGHHRTEQALAQGSTSHTILRNGLYTEPFVERAWQEALTTGVVRSATQGHALRTASVHDLARAAAHTLATPLPGATLELNGPEWTYDDLADAITTRLGRPVRHESVDDAQLGPFGAVHALFRAGLLAQSPADLTRLIGQAPRTAAEVLAVVAG</sequence>
<dbReference type="HOGENOM" id="CLU_007383_10_4_11"/>
<protein>
    <submittedName>
        <fullName evidence="1">NADPH:quinone oxidoreductase 2</fullName>
    </submittedName>
</protein>
<accession>A0A0A1DKG1</accession>
<dbReference type="PANTHER" id="PTHR47129:SF1">
    <property type="entry name" value="NMRA-LIKE DOMAIN-CONTAINING PROTEIN"/>
    <property type="match status" value="1"/>
</dbReference>
<dbReference type="Pfam" id="PF13460">
    <property type="entry name" value="NAD_binding_10"/>
    <property type="match status" value="1"/>
</dbReference>
<evidence type="ECO:0000313" key="1">
    <source>
        <dbReference type="EMBL" id="AIY15860.1"/>
    </source>
</evidence>
<dbReference type="InterPro" id="IPR052718">
    <property type="entry name" value="NmrA-type_oxidoreductase"/>
</dbReference>
<dbReference type="GeneID" id="96607769"/>
<dbReference type="AlphaFoldDB" id="A0A0A1DKG1"/>
<organism evidence="1 2">
    <name type="scientific">Nocardioides simplex</name>
    <name type="common">Arthrobacter simplex</name>
    <dbReference type="NCBI Taxonomy" id="2045"/>
    <lineage>
        <taxon>Bacteria</taxon>
        <taxon>Bacillati</taxon>
        <taxon>Actinomycetota</taxon>
        <taxon>Actinomycetes</taxon>
        <taxon>Propionibacteriales</taxon>
        <taxon>Nocardioidaceae</taxon>
        <taxon>Pimelobacter</taxon>
    </lineage>
</organism>
<dbReference type="EMBL" id="CP009896">
    <property type="protein sequence ID" value="AIY15860.1"/>
    <property type="molecule type" value="Genomic_DNA"/>
</dbReference>
<dbReference type="KEGG" id="psim:KR76_02070"/>
<dbReference type="SUPFAM" id="SSF51735">
    <property type="entry name" value="NAD(P)-binding Rossmann-fold domains"/>
    <property type="match status" value="1"/>
</dbReference>